<dbReference type="SUPFAM" id="SSF52540">
    <property type="entry name" value="P-loop containing nucleoside triphosphate hydrolases"/>
    <property type="match status" value="1"/>
</dbReference>
<proteinExistence type="predicted"/>
<dbReference type="GO" id="GO:0005524">
    <property type="term" value="F:ATP binding"/>
    <property type="evidence" value="ECO:0007669"/>
    <property type="project" value="UniProtKB-KW"/>
</dbReference>
<gene>
    <name evidence="5" type="ORF">O3V59_04480</name>
</gene>
<name>A0A9X3TNG2_9BACL</name>
<dbReference type="InterPro" id="IPR017911">
    <property type="entry name" value="MacB-like_ATP-bd"/>
</dbReference>
<evidence type="ECO:0000259" key="4">
    <source>
        <dbReference type="PROSITE" id="PS50893"/>
    </source>
</evidence>
<comment type="caution">
    <text evidence="5">The sequence shown here is derived from an EMBL/GenBank/DDBJ whole genome shotgun (WGS) entry which is preliminary data.</text>
</comment>
<dbReference type="RefSeq" id="WP_044899914.1">
    <property type="nucleotide sequence ID" value="NZ_JAPYYP010000003.1"/>
</dbReference>
<dbReference type="GO" id="GO:0098796">
    <property type="term" value="C:membrane protein complex"/>
    <property type="evidence" value="ECO:0007669"/>
    <property type="project" value="UniProtKB-ARBA"/>
</dbReference>
<dbReference type="Proteomes" id="UP001151071">
    <property type="component" value="Unassembled WGS sequence"/>
</dbReference>
<dbReference type="PANTHER" id="PTHR24220">
    <property type="entry name" value="IMPORT ATP-BINDING PROTEIN"/>
    <property type="match status" value="1"/>
</dbReference>
<dbReference type="PROSITE" id="PS50893">
    <property type="entry name" value="ABC_TRANSPORTER_2"/>
    <property type="match status" value="1"/>
</dbReference>
<dbReference type="EMBL" id="JAPYYP010000003">
    <property type="protein sequence ID" value="MDA5107608.1"/>
    <property type="molecule type" value="Genomic_DNA"/>
</dbReference>
<dbReference type="CDD" id="cd03255">
    <property type="entry name" value="ABC_MJ0796_LolCDE_FtsE"/>
    <property type="match status" value="1"/>
</dbReference>
<dbReference type="InterPro" id="IPR017871">
    <property type="entry name" value="ABC_transporter-like_CS"/>
</dbReference>
<dbReference type="InterPro" id="IPR015854">
    <property type="entry name" value="ABC_transpr_LolD-like"/>
</dbReference>
<dbReference type="SMART" id="SM00382">
    <property type="entry name" value="AAA"/>
    <property type="match status" value="1"/>
</dbReference>
<evidence type="ECO:0000256" key="1">
    <source>
        <dbReference type="ARBA" id="ARBA00022448"/>
    </source>
</evidence>
<evidence type="ECO:0000313" key="6">
    <source>
        <dbReference type="Proteomes" id="UP001151071"/>
    </source>
</evidence>
<dbReference type="AlphaFoldDB" id="A0A9X3TNG2"/>
<evidence type="ECO:0000256" key="2">
    <source>
        <dbReference type="ARBA" id="ARBA00022741"/>
    </source>
</evidence>
<dbReference type="InterPro" id="IPR027417">
    <property type="entry name" value="P-loop_NTPase"/>
</dbReference>
<dbReference type="GO" id="GO:0016887">
    <property type="term" value="F:ATP hydrolysis activity"/>
    <property type="evidence" value="ECO:0007669"/>
    <property type="project" value="InterPro"/>
</dbReference>
<organism evidence="5 6">
    <name type="scientific">Brevibacillus thermoruber</name>
    <dbReference type="NCBI Taxonomy" id="33942"/>
    <lineage>
        <taxon>Bacteria</taxon>
        <taxon>Bacillati</taxon>
        <taxon>Bacillota</taxon>
        <taxon>Bacilli</taxon>
        <taxon>Bacillales</taxon>
        <taxon>Paenibacillaceae</taxon>
        <taxon>Brevibacillus</taxon>
    </lineage>
</organism>
<dbReference type="InterPro" id="IPR003593">
    <property type="entry name" value="AAA+_ATPase"/>
</dbReference>
<sequence>MKPVIQMEEVTKTYVIGDQEIQALRGVNLVIQEGDFAAIMGPSGSGKSTMMNLIGCLDKPTSGELYLDGYPVSQADDDELAIIRNQKIGFVFQQFHLLPRTSAVENVELPLLYAGVPAKERRERAVQALESVGLGNRLYNKPNELSGGQQQRVSIARALVNNPVILLADEPTGALDTKTSIEIMSIFQQLHEEGKTIVLVTHEPDIAEHAKRIIRFRDGQIISNEAVDHRRRANLEDVKV</sequence>
<evidence type="ECO:0000256" key="3">
    <source>
        <dbReference type="ARBA" id="ARBA00022840"/>
    </source>
</evidence>
<dbReference type="InterPro" id="IPR003439">
    <property type="entry name" value="ABC_transporter-like_ATP-bd"/>
</dbReference>
<accession>A0A9X3TNG2</accession>
<keyword evidence="1" id="KW-0813">Transport</keyword>
<feature type="domain" description="ABC transporter" evidence="4">
    <location>
        <begin position="5"/>
        <end position="240"/>
    </location>
</feature>
<reference evidence="5" key="1">
    <citation type="submission" date="2022-12" db="EMBL/GenBank/DDBJ databases">
        <title>Draft genome sequence of the thermophilic strain Brevibacillus thermoruber HT42, isolated from Los Humeros, Puebla, Mexico, with biotechnological potential.</title>
        <authorList>
            <person name="Lara Sanchez J."/>
            <person name="Solis Palacios R."/>
            <person name="Bustos Baena A.S."/>
            <person name="Ruz Baez A.E."/>
            <person name="Espinosa Luna G."/>
            <person name="Oliart Ros R.M."/>
        </authorList>
    </citation>
    <scope>NUCLEOTIDE SEQUENCE</scope>
    <source>
        <strain evidence="5">HT42</strain>
    </source>
</reference>
<dbReference type="FunFam" id="3.40.50.300:FF:000032">
    <property type="entry name" value="Export ABC transporter ATP-binding protein"/>
    <property type="match status" value="1"/>
</dbReference>
<dbReference type="GO" id="GO:0022857">
    <property type="term" value="F:transmembrane transporter activity"/>
    <property type="evidence" value="ECO:0007669"/>
    <property type="project" value="TreeGrafter"/>
</dbReference>
<dbReference type="PANTHER" id="PTHR24220:SF86">
    <property type="entry name" value="ABC TRANSPORTER ABCH.1"/>
    <property type="match status" value="1"/>
</dbReference>
<evidence type="ECO:0000313" key="5">
    <source>
        <dbReference type="EMBL" id="MDA5107608.1"/>
    </source>
</evidence>
<protein>
    <submittedName>
        <fullName evidence="5">ABC transporter ATP-binding protein</fullName>
    </submittedName>
</protein>
<dbReference type="GO" id="GO:0005886">
    <property type="term" value="C:plasma membrane"/>
    <property type="evidence" value="ECO:0007669"/>
    <property type="project" value="TreeGrafter"/>
</dbReference>
<dbReference type="PROSITE" id="PS00211">
    <property type="entry name" value="ABC_TRANSPORTER_1"/>
    <property type="match status" value="1"/>
</dbReference>
<keyword evidence="3 5" id="KW-0067">ATP-binding</keyword>
<dbReference type="Pfam" id="PF00005">
    <property type="entry name" value="ABC_tran"/>
    <property type="match status" value="1"/>
</dbReference>
<keyword evidence="2" id="KW-0547">Nucleotide-binding</keyword>
<dbReference type="Gene3D" id="3.40.50.300">
    <property type="entry name" value="P-loop containing nucleotide triphosphate hydrolases"/>
    <property type="match status" value="1"/>
</dbReference>
<keyword evidence="6" id="KW-1185">Reference proteome</keyword>